<dbReference type="eggNOG" id="ENOG502Z929">
    <property type="taxonomic scope" value="Bacteria"/>
</dbReference>
<reference evidence="1" key="1">
    <citation type="submission" date="2012-04" db="EMBL/GenBank/DDBJ databases">
        <authorList>
            <person name="Borisov I.G."/>
            <person name="Ivanikova N.V."/>
            <person name="Pinevich A.V."/>
        </authorList>
    </citation>
    <scope>NUCLEOTIDE SEQUENCE</scope>
    <source>
        <strain evidence="1">CALU 1027</strain>
    </source>
</reference>
<dbReference type="NCBIfam" id="TIGR03985">
    <property type="entry name" value="TIGR03985 family CRISPR-associated protein"/>
    <property type="match status" value="1"/>
</dbReference>
<proteinExistence type="predicted"/>
<organism evidence="1 2">
    <name type="scientific">Prochlorothrix hollandica PCC 9006 = CALU 1027</name>
    <dbReference type="NCBI Taxonomy" id="317619"/>
    <lineage>
        <taxon>Bacteria</taxon>
        <taxon>Bacillati</taxon>
        <taxon>Cyanobacteriota</taxon>
        <taxon>Cyanophyceae</taxon>
        <taxon>Prochlorotrichales</taxon>
        <taxon>Prochlorotrichaceae</taxon>
        <taxon>Prochlorothrix</taxon>
    </lineage>
</organism>
<gene>
    <name evidence="1" type="ORF">PROH_08845</name>
</gene>
<keyword evidence="2" id="KW-1185">Reference proteome</keyword>
<dbReference type="AlphaFoldDB" id="A0A0M2PYZ1"/>
<name>A0A0M2PYZ1_PROHO</name>
<evidence type="ECO:0000313" key="2">
    <source>
        <dbReference type="Proteomes" id="UP000034681"/>
    </source>
</evidence>
<dbReference type="InterPro" id="IPR023816">
    <property type="entry name" value="CRISPR-assoc_CYA0889"/>
</dbReference>
<comment type="caution">
    <text evidence="1">The sequence shown here is derived from an EMBL/GenBank/DDBJ whole genome shotgun (WGS) entry which is preliminary data.</text>
</comment>
<protein>
    <submittedName>
        <fullName evidence="1">Uncharacterized protein</fullName>
    </submittedName>
</protein>
<accession>A0A0M2PYZ1</accession>
<dbReference type="OrthoDB" id="503572at2"/>
<dbReference type="Proteomes" id="UP000034681">
    <property type="component" value="Unassembled WGS sequence"/>
</dbReference>
<dbReference type="RefSeq" id="WP_017711232.1">
    <property type="nucleotide sequence ID" value="NZ_KB235933.1"/>
</dbReference>
<evidence type="ECO:0000313" key="1">
    <source>
        <dbReference type="EMBL" id="KKI99903.1"/>
    </source>
</evidence>
<dbReference type="STRING" id="317619.GCA_000332315_00571"/>
<dbReference type="EMBL" id="AJTX02000004">
    <property type="protein sequence ID" value="KKI99903.1"/>
    <property type="molecule type" value="Genomic_DNA"/>
</dbReference>
<sequence>MISTSIPVYLQSPPAPATLHWLSEGLLGSRFLRTMRLWDCLQHFYGAPSIAQDPWPDAFSYPDWRDRRFAPSHNSQELATPHQIHAACQGTPCLCQQSSLTLLWGDVQPPGSWLQDMAQLAHLSQADLGNLLQQSPFAVVHRVLRNDLQALVHQGFLSKPSRGRYRCLTPQTLPLPPAPPQSGAMQHPLASLSDSQCWDVMRALEAVAFLQPSLEPIIQQIWEHQYQQSHPALPTATAQRVFFEVNYIFAESDRDRVDTYQFQLEQLWQSAVPGVIQFESWLPHQHALATATVYPVCIHYTRRAKYLSAYGTHADGTWGWHNYRLDRIRSQQLRLLPWGDPTVPDQLRDLWRSGSLPTPTAVLSSLEEAWGFNFYLPKVPMILRFNRRFAQDYVTQTQRHETFQAIDYPQILHWLTTVLGSRAELQTTRELLAQRSAEDAYFRAWIRLGDINITMRLREWRPAGEVIYPLELRKMMLEELEQEQNWYKAIDCINEP</sequence>